<dbReference type="PANTHER" id="PTHR12841:SF6">
    <property type="entry name" value="PROTEIN UNC-50 HOMOLOG"/>
    <property type="match status" value="1"/>
</dbReference>
<feature type="transmembrane region" description="Helical" evidence="7">
    <location>
        <begin position="55"/>
        <end position="73"/>
    </location>
</feature>
<sequence>MMHMPPSPPILSSSSSFSLPDPSPNRTRTCMDRYTAAAKRSKFIKRLFKLSHMDFQFALWQMYFLFVSPQRVFRDFIYRKQTKNQFARDDPAFLVLLSFFLIISSILFGLVMKLSFGLLVKFVIWVVFIDCIGVGVIIASIYWFVSNKFLVKNPKSNVDVEWAYCFDVHLNALLFRNYTTEIKEAKETKQEQSPKKISKFKQFYSQYGPTFLVVHLITVVLWIYGFFLISKQGYDITQILNLFHKMNLMAQSTVESIHHKIDNYKPKNGWVTGADIKHFATAYMVYKVIAPFRYMVSIGIVRVLVKNLRAKGLMKS</sequence>
<evidence type="ECO:0000313" key="9">
    <source>
        <dbReference type="EMBL" id="RNA39980.1"/>
    </source>
</evidence>
<evidence type="ECO:0000256" key="6">
    <source>
        <dbReference type="SAM" id="MobiDB-lite"/>
    </source>
</evidence>
<keyword evidence="3 7" id="KW-0812">Transmembrane</keyword>
<reference evidence="9 10" key="1">
    <citation type="journal article" date="2018" name="Sci. Rep.">
        <title>Genomic signatures of local adaptation to the degree of environmental predictability in rotifers.</title>
        <authorList>
            <person name="Franch-Gras L."/>
            <person name="Hahn C."/>
            <person name="Garcia-Roger E.M."/>
            <person name="Carmona M.J."/>
            <person name="Serra M."/>
            <person name="Gomez A."/>
        </authorList>
    </citation>
    <scope>NUCLEOTIDE SEQUENCE [LARGE SCALE GENOMIC DNA]</scope>
    <source>
        <strain evidence="9">HYR1</strain>
    </source>
</reference>
<dbReference type="AlphaFoldDB" id="A0A3M7SWM3"/>
<dbReference type="PANTHER" id="PTHR12841">
    <property type="entry name" value="PROTEIN UNC-50 HOMOLOG"/>
    <property type="match status" value="1"/>
</dbReference>
<dbReference type="Proteomes" id="UP000276133">
    <property type="component" value="Unassembled WGS sequence"/>
</dbReference>
<evidence type="ECO:0000256" key="5">
    <source>
        <dbReference type="ARBA" id="ARBA00023136"/>
    </source>
</evidence>
<dbReference type="OrthoDB" id="10027013at2759"/>
<feature type="compositionally biased region" description="Low complexity" evidence="6">
    <location>
        <begin position="10"/>
        <end position="20"/>
    </location>
</feature>
<evidence type="ECO:0000256" key="7">
    <source>
        <dbReference type="SAM" id="Phobius"/>
    </source>
</evidence>
<feature type="transmembrane region" description="Helical" evidence="7">
    <location>
        <begin position="207"/>
        <end position="229"/>
    </location>
</feature>
<dbReference type="STRING" id="10195.A0A3M7SWM3"/>
<keyword evidence="10" id="KW-1185">Reference proteome</keyword>
<comment type="similarity">
    <text evidence="2">Belongs to the unc-50 family.</text>
</comment>
<evidence type="ECO:0000256" key="2">
    <source>
        <dbReference type="ARBA" id="ARBA00006293"/>
    </source>
</evidence>
<evidence type="ECO:0000313" key="10">
    <source>
        <dbReference type="Proteomes" id="UP000276133"/>
    </source>
</evidence>
<name>A0A3M7SWM3_BRAPC</name>
<dbReference type="InterPro" id="IPR009688">
    <property type="entry name" value="FAM210A/B-like_dom"/>
</dbReference>
<comment type="subcellular location">
    <subcellularLocation>
        <location evidence="1">Membrane</location>
        <topology evidence="1">Multi-pass membrane protein</topology>
    </subcellularLocation>
</comment>
<dbReference type="Pfam" id="PF05216">
    <property type="entry name" value="UNC-50"/>
    <property type="match status" value="1"/>
</dbReference>
<dbReference type="Pfam" id="PF06916">
    <property type="entry name" value="FAM210A-B_dom"/>
    <property type="match status" value="1"/>
</dbReference>
<feature type="transmembrane region" description="Helical" evidence="7">
    <location>
        <begin position="93"/>
        <end position="116"/>
    </location>
</feature>
<feature type="transmembrane region" description="Helical" evidence="7">
    <location>
        <begin position="122"/>
        <end position="145"/>
    </location>
</feature>
<feature type="domain" description="DUF1279" evidence="8">
    <location>
        <begin position="199"/>
        <end position="301"/>
    </location>
</feature>
<evidence type="ECO:0000256" key="3">
    <source>
        <dbReference type="ARBA" id="ARBA00022692"/>
    </source>
</evidence>
<evidence type="ECO:0000259" key="8">
    <source>
        <dbReference type="Pfam" id="PF06916"/>
    </source>
</evidence>
<keyword evidence="4 7" id="KW-1133">Transmembrane helix</keyword>
<evidence type="ECO:0000256" key="4">
    <source>
        <dbReference type="ARBA" id="ARBA00022989"/>
    </source>
</evidence>
<feature type="transmembrane region" description="Helical" evidence="7">
    <location>
        <begin position="284"/>
        <end position="305"/>
    </location>
</feature>
<protein>
    <submittedName>
        <fullName evidence="9">Unc-50-like protein</fullName>
    </submittedName>
</protein>
<comment type="caution">
    <text evidence="9">The sequence shown here is derived from an EMBL/GenBank/DDBJ whole genome shotgun (WGS) entry which is preliminary data.</text>
</comment>
<feature type="region of interest" description="Disordered" evidence="6">
    <location>
        <begin position="1"/>
        <end position="25"/>
    </location>
</feature>
<keyword evidence="5 7" id="KW-0472">Membrane</keyword>
<dbReference type="EMBL" id="REGN01000690">
    <property type="protein sequence ID" value="RNA39980.1"/>
    <property type="molecule type" value="Genomic_DNA"/>
</dbReference>
<proteinExistence type="inferred from homology"/>
<gene>
    <name evidence="9" type="ORF">BpHYR1_044224</name>
</gene>
<dbReference type="InterPro" id="IPR007881">
    <property type="entry name" value="UNC-50"/>
</dbReference>
<evidence type="ECO:0000256" key="1">
    <source>
        <dbReference type="ARBA" id="ARBA00004141"/>
    </source>
</evidence>
<organism evidence="9 10">
    <name type="scientific">Brachionus plicatilis</name>
    <name type="common">Marine rotifer</name>
    <name type="synonym">Brachionus muelleri</name>
    <dbReference type="NCBI Taxonomy" id="10195"/>
    <lineage>
        <taxon>Eukaryota</taxon>
        <taxon>Metazoa</taxon>
        <taxon>Spiralia</taxon>
        <taxon>Gnathifera</taxon>
        <taxon>Rotifera</taxon>
        <taxon>Eurotatoria</taxon>
        <taxon>Monogononta</taxon>
        <taxon>Pseudotrocha</taxon>
        <taxon>Ploima</taxon>
        <taxon>Brachionidae</taxon>
        <taxon>Brachionus</taxon>
    </lineage>
</organism>
<dbReference type="GO" id="GO:0000139">
    <property type="term" value="C:Golgi membrane"/>
    <property type="evidence" value="ECO:0007669"/>
    <property type="project" value="TreeGrafter"/>
</dbReference>
<accession>A0A3M7SWM3</accession>